<protein>
    <submittedName>
        <fullName evidence="1">Uncharacterized protein</fullName>
    </submittedName>
</protein>
<dbReference type="EMBL" id="MSIF01000047">
    <property type="protein sequence ID" value="OLF04349.1"/>
    <property type="molecule type" value="Genomic_DNA"/>
</dbReference>
<gene>
    <name evidence="1" type="ORF">BLA60_41225</name>
</gene>
<proteinExistence type="predicted"/>
<evidence type="ECO:0000313" key="1">
    <source>
        <dbReference type="EMBL" id="OLF04349.1"/>
    </source>
</evidence>
<comment type="caution">
    <text evidence="1">The sequence shown here is derived from an EMBL/GenBank/DDBJ whole genome shotgun (WGS) entry which is preliminary data.</text>
</comment>
<keyword evidence="2" id="KW-1185">Reference proteome</keyword>
<dbReference type="AlphaFoldDB" id="A0A7Z0WFM0"/>
<reference evidence="1 2" key="1">
    <citation type="submission" date="2016-12" db="EMBL/GenBank/DDBJ databases">
        <title>The draft genome sequence of Actinophytocola xinjiangensis.</title>
        <authorList>
            <person name="Wang W."/>
            <person name="Yuan L."/>
        </authorList>
    </citation>
    <scope>NUCLEOTIDE SEQUENCE [LARGE SCALE GENOMIC DNA]</scope>
    <source>
        <strain evidence="1 2">CGMCC 4.4663</strain>
    </source>
</reference>
<accession>A0A7Z0WFM0</accession>
<dbReference type="Proteomes" id="UP000185696">
    <property type="component" value="Unassembled WGS sequence"/>
</dbReference>
<evidence type="ECO:0000313" key="2">
    <source>
        <dbReference type="Proteomes" id="UP000185696"/>
    </source>
</evidence>
<name>A0A7Z0WFM0_9PSEU</name>
<sequence>MSETIRTACHGCRQVTQFRDQEGAVRPMIIAGSGTVWVDRSPGGMVEESCPLCGEGEDPGWIPGFVPPV</sequence>
<organism evidence="1 2">
    <name type="scientific">Actinophytocola xinjiangensis</name>
    <dbReference type="NCBI Taxonomy" id="485602"/>
    <lineage>
        <taxon>Bacteria</taxon>
        <taxon>Bacillati</taxon>
        <taxon>Actinomycetota</taxon>
        <taxon>Actinomycetes</taxon>
        <taxon>Pseudonocardiales</taxon>
        <taxon>Pseudonocardiaceae</taxon>
    </lineage>
</organism>